<dbReference type="EMBL" id="WNWW01000513">
    <property type="protein sequence ID" value="KAF3423997.1"/>
    <property type="molecule type" value="Genomic_DNA"/>
</dbReference>
<gene>
    <name evidence="11" type="ORF">E2986_00995</name>
</gene>
<dbReference type="PANTHER" id="PTHR12308">
    <property type="entry name" value="ANOCTAMIN"/>
    <property type="match status" value="1"/>
</dbReference>
<dbReference type="InterPro" id="IPR049452">
    <property type="entry name" value="Anoctamin_TM"/>
</dbReference>
<evidence type="ECO:0000256" key="6">
    <source>
        <dbReference type="ARBA" id="ARBA00023136"/>
    </source>
</evidence>
<dbReference type="Proteomes" id="UP000655588">
    <property type="component" value="Unassembled WGS sequence"/>
</dbReference>
<comment type="caution">
    <text evidence="11">The sequence shown here is derived from an EMBL/GenBank/DDBJ whole genome shotgun (WGS) entry which is preliminary data.</text>
</comment>
<dbReference type="PANTHER" id="PTHR12308:SF84">
    <property type="entry name" value="ANOCTAMIN"/>
    <property type="match status" value="1"/>
</dbReference>
<comment type="subcellular location">
    <subcellularLocation>
        <location evidence="1">Cell membrane</location>
        <topology evidence="1">Multi-pass membrane protein</topology>
    </subcellularLocation>
    <subcellularLocation>
        <location evidence="8">Membrane</location>
        <topology evidence="8">Multi-pass membrane protein</topology>
    </subcellularLocation>
</comment>
<keyword evidence="4 8" id="KW-0812">Transmembrane</keyword>
<keyword evidence="5 8" id="KW-1133">Transmembrane helix</keyword>
<feature type="transmembrane region" description="Helical" evidence="8">
    <location>
        <begin position="499"/>
        <end position="521"/>
    </location>
</feature>
<protein>
    <recommendedName>
        <fullName evidence="8">Anoctamin</fullName>
    </recommendedName>
</protein>
<dbReference type="AlphaFoldDB" id="A0A833S689"/>
<evidence type="ECO:0000256" key="1">
    <source>
        <dbReference type="ARBA" id="ARBA00004651"/>
    </source>
</evidence>
<evidence type="ECO:0000256" key="7">
    <source>
        <dbReference type="ARBA" id="ARBA00023180"/>
    </source>
</evidence>
<feature type="transmembrane region" description="Helical" evidence="8">
    <location>
        <begin position="201"/>
        <end position="230"/>
    </location>
</feature>
<feature type="transmembrane region" description="Helical" evidence="8">
    <location>
        <begin position="285"/>
        <end position="304"/>
    </location>
</feature>
<dbReference type="GO" id="GO:0005886">
    <property type="term" value="C:plasma membrane"/>
    <property type="evidence" value="ECO:0007669"/>
    <property type="project" value="UniProtKB-SubCell"/>
</dbReference>
<feature type="domain" description="Anoctamin transmembrane" evidence="9">
    <location>
        <begin position="397"/>
        <end position="568"/>
    </location>
</feature>
<comment type="caution">
    <text evidence="8">Lacks conserved residue(s) required for the propagation of feature annotation.</text>
</comment>
<evidence type="ECO:0000256" key="5">
    <source>
        <dbReference type="ARBA" id="ARBA00022989"/>
    </source>
</evidence>
<evidence type="ECO:0000259" key="9">
    <source>
        <dbReference type="Pfam" id="PF04547"/>
    </source>
</evidence>
<comment type="similarity">
    <text evidence="2 8">Belongs to the anoctamin family.</text>
</comment>
<evidence type="ECO:0000313" key="12">
    <source>
        <dbReference type="Proteomes" id="UP000655588"/>
    </source>
</evidence>
<accession>A0A833S689</accession>
<proteinExistence type="inferred from homology"/>
<reference evidence="11" key="1">
    <citation type="submission" date="2019-11" db="EMBL/GenBank/DDBJ databases">
        <title>The nuclear and mitochondrial genomes of Frieseomelitta varia - a highly eusocial stingless bee (Meliponini) with a permanently sterile worker caste.</title>
        <authorList>
            <person name="Freitas F.C.P."/>
            <person name="Lourenco A.P."/>
            <person name="Nunes F.M.F."/>
            <person name="Paschoal A.R."/>
            <person name="Abreu F.C.P."/>
            <person name="Barbin F.O."/>
            <person name="Bataglia L."/>
            <person name="Cardoso-Junior C.A.M."/>
            <person name="Cervoni M.S."/>
            <person name="Silva S.R."/>
            <person name="Dalarmi F."/>
            <person name="Del Lama M.A."/>
            <person name="Depintor T.S."/>
            <person name="Ferreira K.M."/>
            <person name="Goria P.S."/>
            <person name="Jaskot M.C."/>
            <person name="Lago D.C."/>
            <person name="Luna-Lucena D."/>
            <person name="Moda L.M."/>
            <person name="Nascimento L."/>
            <person name="Pedrino M."/>
            <person name="Rabico F.O."/>
            <person name="Sanches F.C."/>
            <person name="Santos D.E."/>
            <person name="Santos C.G."/>
            <person name="Vieira J."/>
            <person name="Lopes T.F."/>
            <person name="Barchuk A.R."/>
            <person name="Hartfelder K."/>
            <person name="Simoes Z.L.P."/>
            <person name="Bitondi M.M.G."/>
            <person name="Pinheiro D.G."/>
        </authorList>
    </citation>
    <scope>NUCLEOTIDE SEQUENCE</scope>
    <source>
        <strain evidence="11">USP_RPSP 00005682</strain>
        <tissue evidence="11">Whole individual</tissue>
    </source>
</reference>
<keyword evidence="12" id="KW-1185">Reference proteome</keyword>
<dbReference type="InterPro" id="IPR007632">
    <property type="entry name" value="Anoctamin"/>
</dbReference>
<dbReference type="Pfam" id="PF04547">
    <property type="entry name" value="Anoctamin"/>
    <property type="match status" value="2"/>
</dbReference>
<evidence type="ECO:0000256" key="3">
    <source>
        <dbReference type="ARBA" id="ARBA00022475"/>
    </source>
</evidence>
<dbReference type="GO" id="GO:0046983">
    <property type="term" value="F:protein dimerization activity"/>
    <property type="evidence" value="ECO:0007669"/>
    <property type="project" value="InterPro"/>
</dbReference>
<name>A0A833S689_9HYME</name>
<evidence type="ECO:0000256" key="2">
    <source>
        <dbReference type="ARBA" id="ARBA00009671"/>
    </source>
</evidence>
<dbReference type="GO" id="GO:0005254">
    <property type="term" value="F:chloride channel activity"/>
    <property type="evidence" value="ECO:0007669"/>
    <property type="project" value="TreeGrafter"/>
</dbReference>
<dbReference type="Pfam" id="PF16178">
    <property type="entry name" value="Anoct_dimer"/>
    <property type="match status" value="1"/>
</dbReference>
<sequence length="579" mass="67932">MNILNSIKYSTTCRDGRRRIDIVLVYQEENNGVMTEIEARRREQRRVFQQNLLKEGLQLELEPKENSFDGKTYFLKLHIPWKIKVQYAEVMNLKLPTKRFITISVKAWQGNEDVKENSKFWEKWIQWIKRIHTWDTKKYPEEPSFYDSIDSGDREERFVVKDRDTAYTPAQRSLIVMQILLRTRYKKQPLWLIRRYFGEKVALYFAWLGFYTKCLYAPAIVGLLCFMYGVGSMDGPDNIPSKEICDSNIAGNITLCPLCDKACSYQRLGESCIFSKLTYLFDNPATVFFAIFMSFWATTFLELWKRRQAVIVWEWDLQNVESDEEPRPEFETTVKTFRINPVTREREPYLPVWSKVLRSCATSSIVFFMHSLKLVTCYLLHHMKRSKFIKKGGLQGRFFVHPGDTTARASEFSRIKTDVCDPAGCLSEVCIQLAIIMVGKQCFNNFVEILSPKMWNWWRKRNHVAATKDHGRPYTYWEKDYQLQDPGRLALFDEYLEMILQYGFVTLFVAAFPLAPLFALLNNIAEIRLDAYKMIKEARRPLAERVEDIGAWYGILRGVTYVAVVSNVRRLGMTPLVLS</sequence>
<keyword evidence="7" id="KW-0325">Glycoprotein</keyword>
<evidence type="ECO:0000313" key="11">
    <source>
        <dbReference type="EMBL" id="KAF3423997.1"/>
    </source>
</evidence>
<feature type="domain" description="Anoctamin dimerisation" evidence="10">
    <location>
        <begin position="14"/>
        <end position="187"/>
    </location>
</feature>
<dbReference type="InterPro" id="IPR032394">
    <property type="entry name" value="Anoct_dimer"/>
</dbReference>
<evidence type="ECO:0000259" key="10">
    <source>
        <dbReference type="Pfam" id="PF16178"/>
    </source>
</evidence>
<keyword evidence="3" id="KW-1003">Cell membrane</keyword>
<evidence type="ECO:0000256" key="4">
    <source>
        <dbReference type="ARBA" id="ARBA00022692"/>
    </source>
</evidence>
<keyword evidence="6 8" id="KW-0472">Membrane</keyword>
<evidence type="ECO:0000256" key="8">
    <source>
        <dbReference type="RuleBase" id="RU280814"/>
    </source>
</evidence>
<organism evidence="11 12">
    <name type="scientific">Frieseomelitta varia</name>
    <dbReference type="NCBI Taxonomy" id="561572"/>
    <lineage>
        <taxon>Eukaryota</taxon>
        <taxon>Metazoa</taxon>
        <taxon>Ecdysozoa</taxon>
        <taxon>Arthropoda</taxon>
        <taxon>Hexapoda</taxon>
        <taxon>Insecta</taxon>
        <taxon>Pterygota</taxon>
        <taxon>Neoptera</taxon>
        <taxon>Endopterygota</taxon>
        <taxon>Hymenoptera</taxon>
        <taxon>Apocrita</taxon>
        <taxon>Aculeata</taxon>
        <taxon>Apoidea</taxon>
        <taxon>Anthophila</taxon>
        <taxon>Apidae</taxon>
        <taxon>Frieseomelitta</taxon>
    </lineage>
</organism>
<feature type="domain" description="Anoctamin transmembrane" evidence="9">
    <location>
        <begin position="193"/>
        <end position="384"/>
    </location>
</feature>